<comment type="caution">
    <text evidence="5">The sequence shown here is derived from an EMBL/GenBank/DDBJ whole genome shotgun (WGS) entry which is preliminary data.</text>
</comment>
<evidence type="ECO:0000256" key="2">
    <source>
        <dbReference type="SAM" id="SignalP"/>
    </source>
</evidence>
<dbReference type="SUPFAM" id="SSF56436">
    <property type="entry name" value="C-type lectin-like"/>
    <property type="match status" value="2"/>
</dbReference>
<dbReference type="InterPro" id="IPR016186">
    <property type="entry name" value="C-type_lectin-like/link_sf"/>
</dbReference>
<feature type="region of interest" description="Disordered" evidence="1">
    <location>
        <begin position="534"/>
        <end position="557"/>
    </location>
</feature>
<evidence type="ECO:0000259" key="4">
    <source>
        <dbReference type="PROSITE" id="PS50041"/>
    </source>
</evidence>
<dbReference type="InterPro" id="IPR001245">
    <property type="entry name" value="Ser-Thr/Tyr_kinase_cat_dom"/>
</dbReference>
<proteinExistence type="predicted"/>
<evidence type="ECO:0000313" key="5">
    <source>
        <dbReference type="EMBL" id="CAH3176306.1"/>
    </source>
</evidence>
<sequence>MITLALFVSLLLAVTRRYSALKCREEWREFEGFCYKVMDRLGYPRKFAWSTALSGCFGFGGDLVSISNEKEMKFVHDMAFKDANRTSVWIGLTYRHQKGGYVWNNGESFNSSVSVQWLGNMSRIVYENKCVEILKSGWKLSKCCKENKYFICKRPKGPLACSTGWFLNGVSCYKENNKDTWKGAQQVCTVSGGDLVKADDDNQKRFLIHFMEVIGLKKMNIDQVWIGRKGDSKCWQMKTDSGTIEEGQDCDDQKNYICEMPASVTSTVCYEYPSRNSSVPMTVNCAFPENLCFKYDNTTASGKQVTIQGCISADECQQLKDQHLHCCEGYLCNSIKNSTTSEPENPTRAISKVISISLGFTSAFLLLSAAIFVWCYRGKKLKTIERSPDSQPSDKWEILHEQIEFEEELGRGAFGVVYKATFSKSDEMEALVTETSKWPVLSRKPKAPQLVAVKVLQDDPSETQKEEFTFEIEQMKLLGSHKNVVSMVGCCTLEEKMLLVIEYVPCGDLLTWLRRRRKKINELKTSERSYADKEILKDQGETRHQQKQAGKLLKKTAKEEQAQVTMEMISLRQSDVPKDMASATHSLPDQRFAFNNEGMDDEHSAHKEQVNIAQQSDKDAVLEVIPSTSAKNQDGEWKVKDKELLSSKAATGKSQAKPSPSMPPVIESIHEDVSSDEEDEEENFRTKQLFLFAWQIAKGMNHLAENNLVHRDLAARNVLVGHDNQIKVSDFGLMRQIYEDVSSSRKSKKLPVKWMAPESLYQGLYTTTSDVWSFGVVLWEMATLGGVPYPTLTNSELYRLLGTGYRMERPDMCSDDVYELMTGCWKEEPRSRPSFYQLIEKLEVIMQRDAPYLDLNKHNEDHPYYNVPPEASGD</sequence>
<dbReference type="SMART" id="SM00219">
    <property type="entry name" value="TyrKc"/>
    <property type="match status" value="1"/>
</dbReference>
<evidence type="ECO:0000256" key="1">
    <source>
        <dbReference type="SAM" id="MobiDB-lite"/>
    </source>
</evidence>
<dbReference type="InterPro" id="IPR050122">
    <property type="entry name" value="RTK"/>
</dbReference>
<evidence type="ECO:0000313" key="6">
    <source>
        <dbReference type="Proteomes" id="UP001159405"/>
    </source>
</evidence>
<dbReference type="InterPro" id="IPR045860">
    <property type="entry name" value="Snake_toxin-like_sf"/>
</dbReference>
<feature type="chain" id="PRO_5046184024" evidence="2">
    <location>
        <begin position="21"/>
        <end position="874"/>
    </location>
</feature>
<dbReference type="InterPro" id="IPR008266">
    <property type="entry name" value="Tyr_kinase_AS"/>
</dbReference>
<feature type="domain" description="Protein kinase" evidence="3">
    <location>
        <begin position="403"/>
        <end position="853"/>
    </location>
</feature>
<feature type="region of interest" description="Disordered" evidence="1">
    <location>
        <begin position="593"/>
        <end position="618"/>
    </location>
</feature>
<dbReference type="InterPro" id="IPR020635">
    <property type="entry name" value="Tyr_kinase_cat_dom"/>
</dbReference>
<dbReference type="Gene3D" id="1.10.510.10">
    <property type="entry name" value="Transferase(Phosphotransferase) domain 1"/>
    <property type="match status" value="1"/>
</dbReference>
<dbReference type="InterPro" id="IPR000719">
    <property type="entry name" value="Prot_kinase_dom"/>
</dbReference>
<gene>
    <name evidence="5" type="ORF">PLOB_00018026</name>
</gene>
<dbReference type="CDD" id="cd00037">
    <property type="entry name" value="CLECT"/>
    <property type="match status" value="2"/>
</dbReference>
<dbReference type="PROSITE" id="PS00109">
    <property type="entry name" value="PROTEIN_KINASE_TYR"/>
    <property type="match status" value="1"/>
</dbReference>
<dbReference type="PANTHER" id="PTHR24416:SF583">
    <property type="entry name" value="RECEPTOR PROTEIN-TYROSINE KINASE"/>
    <property type="match status" value="1"/>
</dbReference>
<dbReference type="Gene3D" id="3.30.200.20">
    <property type="entry name" value="Phosphorylase Kinase, domain 1"/>
    <property type="match status" value="1"/>
</dbReference>
<dbReference type="InterPro" id="IPR001304">
    <property type="entry name" value="C-type_lectin-like"/>
</dbReference>
<dbReference type="PANTHER" id="PTHR24416">
    <property type="entry name" value="TYROSINE-PROTEIN KINASE RECEPTOR"/>
    <property type="match status" value="1"/>
</dbReference>
<accession>A0ABN8RAH1</accession>
<feature type="signal peptide" evidence="2">
    <location>
        <begin position="1"/>
        <end position="20"/>
    </location>
</feature>
<keyword evidence="6" id="KW-1185">Reference proteome</keyword>
<dbReference type="Pfam" id="PF00059">
    <property type="entry name" value="Lectin_C"/>
    <property type="match status" value="2"/>
</dbReference>
<dbReference type="SUPFAM" id="SSF56112">
    <property type="entry name" value="Protein kinase-like (PK-like)"/>
    <property type="match status" value="1"/>
</dbReference>
<dbReference type="SMART" id="SM00034">
    <property type="entry name" value="CLECT"/>
    <property type="match status" value="2"/>
</dbReference>
<protein>
    <submittedName>
        <fullName evidence="5">Uncharacterized protein</fullName>
    </submittedName>
</protein>
<dbReference type="Pfam" id="PF07714">
    <property type="entry name" value="PK_Tyr_Ser-Thr"/>
    <property type="match status" value="2"/>
</dbReference>
<feature type="domain" description="C-type lectin" evidence="4">
    <location>
        <begin position="30"/>
        <end position="153"/>
    </location>
</feature>
<dbReference type="CDD" id="cd00192">
    <property type="entry name" value="PTKc"/>
    <property type="match status" value="1"/>
</dbReference>
<feature type="compositionally biased region" description="Basic and acidic residues" evidence="1">
    <location>
        <begin position="534"/>
        <end position="544"/>
    </location>
</feature>
<dbReference type="CDD" id="cd00117">
    <property type="entry name" value="TFP"/>
    <property type="match status" value="1"/>
</dbReference>
<dbReference type="InterPro" id="IPR011009">
    <property type="entry name" value="Kinase-like_dom_sf"/>
</dbReference>
<keyword evidence="2" id="KW-0732">Signal</keyword>
<dbReference type="PROSITE" id="PS50041">
    <property type="entry name" value="C_TYPE_LECTIN_2"/>
    <property type="match status" value="1"/>
</dbReference>
<reference evidence="5 6" key="1">
    <citation type="submission" date="2022-05" db="EMBL/GenBank/DDBJ databases">
        <authorList>
            <consortium name="Genoscope - CEA"/>
            <person name="William W."/>
        </authorList>
    </citation>
    <scope>NUCLEOTIDE SEQUENCE [LARGE SCALE GENOMIC DNA]</scope>
</reference>
<dbReference type="InterPro" id="IPR016187">
    <property type="entry name" value="CTDL_fold"/>
</dbReference>
<evidence type="ECO:0000259" key="3">
    <source>
        <dbReference type="PROSITE" id="PS50011"/>
    </source>
</evidence>
<dbReference type="EMBL" id="CALNXK010000211">
    <property type="protein sequence ID" value="CAH3176306.1"/>
    <property type="molecule type" value="Genomic_DNA"/>
</dbReference>
<organism evidence="5 6">
    <name type="scientific">Porites lobata</name>
    <dbReference type="NCBI Taxonomy" id="104759"/>
    <lineage>
        <taxon>Eukaryota</taxon>
        <taxon>Metazoa</taxon>
        <taxon>Cnidaria</taxon>
        <taxon>Anthozoa</taxon>
        <taxon>Hexacorallia</taxon>
        <taxon>Scleractinia</taxon>
        <taxon>Fungiina</taxon>
        <taxon>Poritidae</taxon>
        <taxon>Porites</taxon>
    </lineage>
</organism>
<dbReference type="SUPFAM" id="SSF57302">
    <property type="entry name" value="Snake toxin-like"/>
    <property type="match status" value="1"/>
</dbReference>
<name>A0ABN8RAH1_9CNID</name>
<dbReference type="Gene3D" id="3.10.100.10">
    <property type="entry name" value="Mannose-Binding Protein A, subunit A"/>
    <property type="match status" value="2"/>
</dbReference>
<dbReference type="Proteomes" id="UP001159405">
    <property type="component" value="Unassembled WGS sequence"/>
</dbReference>
<dbReference type="PROSITE" id="PS50011">
    <property type="entry name" value="PROTEIN_KINASE_DOM"/>
    <property type="match status" value="1"/>
</dbReference>